<evidence type="ECO:0000259" key="1">
    <source>
        <dbReference type="Pfam" id="PF03101"/>
    </source>
</evidence>
<dbReference type="InterPro" id="IPR004330">
    <property type="entry name" value="FAR1_DNA_bnd_dom"/>
</dbReference>
<dbReference type="AlphaFoldDB" id="A0AAD4IPW8"/>
<organism evidence="2 3">
    <name type="scientific">Perilla frutescens var. hirtella</name>
    <name type="common">Perilla citriodora</name>
    <name type="synonym">Perilla setoyensis</name>
    <dbReference type="NCBI Taxonomy" id="608512"/>
    <lineage>
        <taxon>Eukaryota</taxon>
        <taxon>Viridiplantae</taxon>
        <taxon>Streptophyta</taxon>
        <taxon>Embryophyta</taxon>
        <taxon>Tracheophyta</taxon>
        <taxon>Spermatophyta</taxon>
        <taxon>Magnoliopsida</taxon>
        <taxon>eudicotyledons</taxon>
        <taxon>Gunneridae</taxon>
        <taxon>Pentapetalae</taxon>
        <taxon>asterids</taxon>
        <taxon>lamiids</taxon>
        <taxon>Lamiales</taxon>
        <taxon>Lamiaceae</taxon>
        <taxon>Nepetoideae</taxon>
        <taxon>Elsholtzieae</taxon>
        <taxon>Perilla</taxon>
    </lineage>
</organism>
<evidence type="ECO:0000313" key="2">
    <source>
        <dbReference type="EMBL" id="KAH6756610.1"/>
    </source>
</evidence>
<dbReference type="PANTHER" id="PTHR47718:SF17">
    <property type="entry name" value="PROTEIN FAR1-RELATED SEQUENCE 5-LIKE"/>
    <property type="match status" value="1"/>
</dbReference>
<dbReference type="Pfam" id="PF03101">
    <property type="entry name" value="FAR1"/>
    <property type="match status" value="1"/>
</dbReference>
<feature type="domain" description="FAR1" evidence="1">
    <location>
        <begin position="64"/>
        <end position="156"/>
    </location>
</feature>
<dbReference type="EMBL" id="SDAM02029548">
    <property type="protein sequence ID" value="KAH6756610.1"/>
    <property type="molecule type" value="Genomic_DNA"/>
</dbReference>
<dbReference type="Proteomes" id="UP001190926">
    <property type="component" value="Unassembled WGS sequence"/>
</dbReference>
<proteinExistence type="predicted"/>
<gene>
    <name evidence="2" type="ORF">C2S53_001791</name>
</gene>
<protein>
    <recommendedName>
        <fullName evidence="1">FAR1 domain-containing protein</fullName>
    </recommendedName>
</protein>
<reference evidence="2 3" key="1">
    <citation type="journal article" date="2021" name="Nat. Commun.">
        <title>Incipient diploidization of the medicinal plant Perilla within 10,000 years.</title>
        <authorList>
            <person name="Zhang Y."/>
            <person name="Shen Q."/>
            <person name="Leng L."/>
            <person name="Zhang D."/>
            <person name="Chen S."/>
            <person name="Shi Y."/>
            <person name="Ning Z."/>
            <person name="Chen S."/>
        </authorList>
    </citation>
    <scope>NUCLEOTIDE SEQUENCE [LARGE SCALE GENOMIC DNA]</scope>
    <source>
        <strain evidence="3">cv. PC099</strain>
    </source>
</reference>
<comment type="caution">
    <text evidence="2">The sequence shown here is derived from an EMBL/GenBank/DDBJ whole genome shotgun (WGS) entry which is preliminary data.</text>
</comment>
<accession>A0AAD4IPW8</accession>
<evidence type="ECO:0000313" key="3">
    <source>
        <dbReference type="Proteomes" id="UP001190926"/>
    </source>
</evidence>
<sequence>MDEQAILADNELDIVILDKSRDEHHEYTDENEDNITLIEAVNTFDVSGSLISFKRESFEEMYQLYCLHAQEVRFIVRKNTQMRNSTGAVTEKYYVCSSEGVKNITEIVPLSNQEKKWTRRRNITRTNCKASLRVRRGQDGLLEVIEHVQEHNHELSRKE</sequence>
<dbReference type="PANTHER" id="PTHR47718">
    <property type="entry name" value="OS01G0519700 PROTEIN"/>
    <property type="match status" value="1"/>
</dbReference>
<keyword evidence="3" id="KW-1185">Reference proteome</keyword>
<name>A0AAD4IPW8_PERFH</name>